<protein>
    <submittedName>
        <fullName evidence="1">Uncharacterized protein</fullName>
    </submittedName>
</protein>
<dbReference type="Proteomes" id="UP001163823">
    <property type="component" value="Chromosome 5"/>
</dbReference>
<keyword evidence="2" id="KW-1185">Reference proteome</keyword>
<proteinExistence type="predicted"/>
<gene>
    <name evidence="1" type="ORF">O6P43_012399</name>
</gene>
<organism evidence="1 2">
    <name type="scientific">Quillaja saponaria</name>
    <name type="common">Soap bark tree</name>
    <dbReference type="NCBI Taxonomy" id="32244"/>
    <lineage>
        <taxon>Eukaryota</taxon>
        <taxon>Viridiplantae</taxon>
        <taxon>Streptophyta</taxon>
        <taxon>Embryophyta</taxon>
        <taxon>Tracheophyta</taxon>
        <taxon>Spermatophyta</taxon>
        <taxon>Magnoliopsida</taxon>
        <taxon>eudicotyledons</taxon>
        <taxon>Gunneridae</taxon>
        <taxon>Pentapetalae</taxon>
        <taxon>rosids</taxon>
        <taxon>fabids</taxon>
        <taxon>Fabales</taxon>
        <taxon>Quillajaceae</taxon>
        <taxon>Quillaja</taxon>
    </lineage>
</organism>
<accession>A0AAD7M1K7</accession>
<dbReference type="EMBL" id="JARAOO010000005">
    <property type="protein sequence ID" value="KAJ7968269.1"/>
    <property type="molecule type" value="Genomic_DNA"/>
</dbReference>
<reference evidence="1" key="1">
    <citation type="journal article" date="2023" name="Science">
        <title>Elucidation of the pathway for biosynthesis of saponin adjuvants from the soapbark tree.</title>
        <authorList>
            <person name="Reed J."/>
            <person name="Orme A."/>
            <person name="El-Demerdash A."/>
            <person name="Owen C."/>
            <person name="Martin L.B.B."/>
            <person name="Misra R.C."/>
            <person name="Kikuchi S."/>
            <person name="Rejzek M."/>
            <person name="Martin A.C."/>
            <person name="Harkess A."/>
            <person name="Leebens-Mack J."/>
            <person name="Louveau T."/>
            <person name="Stephenson M.J."/>
            <person name="Osbourn A."/>
        </authorList>
    </citation>
    <scope>NUCLEOTIDE SEQUENCE</scope>
    <source>
        <strain evidence="1">S10</strain>
    </source>
</reference>
<name>A0AAD7M1K7_QUISA</name>
<evidence type="ECO:0000313" key="2">
    <source>
        <dbReference type="Proteomes" id="UP001163823"/>
    </source>
</evidence>
<dbReference type="AlphaFoldDB" id="A0AAD7M1K7"/>
<evidence type="ECO:0000313" key="1">
    <source>
        <dbReference type="EMBL" id="KAJ7968269.1"/>
    </source>
</evidence>
<sequence length="70" mass="7649">MFHAARRTLPSMCPSPMDSLSAAKINLSLTNLFPEESDGNLISQSFEVNELNTGIVSKDVKISAKFSYTP</sequence>
<comment type="caution">
    <text evidence="1">The sequence shown here is derived from an EMBL/GenBank/DDBJ whole genome shotgun (WGS) entry which is preliminary data.</text>
</comment>
<dbReference type="KEGG" id="qsa:O6P43_012399"/>